<dbReference type="EMBL" id="BLLF01002170">
    <property type="protein sequence ID" value="GFH22995.1"/>
    <property type="molecule type" value="Genomic_DNA"/>
</dbReference>
<dbReference type="Proteomes" id="UP000485058">
    <property type="component" value="Unassembled WGS sequence"/>
</dbReference>
<accession>A0A699ZLT0</accession>
<feature type="non-terminal residue" evidence="1">
    <location>
        <position position="1"/>
    </location>
</feature>
<dbReference type="AlphaFoldDB" id="A0A699ZLT0"/>
<evidence type="ECO:0000313" key="2">
    <source>
        <dbReference type="Proteomes" id="UP000485058"/>
    </source>
</evidence>
<proteinExistence type="predicted"/>
<comment type="caution">
    <text evidence="1">The sequence shown here is derived from an EMBL/GenBank/DDBJ whole genome shotgun (WGS) entry which is preliminary data.</text>
</comment>
<organism evidence="1 2">
    <name type="scientific">Haematococcus lacustris</name>
    <name type="common">Green alga</name>
    <name type="synonym">Haematococcus pluvialis</name>
    <dbReference type="NCBI Taxonomy" id="44745"/>
    <lineage>
        <taxon>Eukaryota</taxon>
        <taxon>Viridiplantae</taxon>
        <taxon>Chlorophyta</taxon>
        <taxon>core chlorophytes</taxon>
        <taxon>Chlorophyceae</taxon>
        <taxon>CS clade</taxon>
        <taxon>Chlamydomonadales</taxon>
        <taxon>Haematococcaceae</taxon>
        <taxon>Haematococcus</taxon>
    </lineage>
</organism>
<keyword evidence="2" id="KW-1185">Reference proteome</keyword>
<sequence length="98" mass="11408">MSVPRPKRGLHPLQLSRLAYFLLASFLLARHKVLHWWLQCRQLELQRAPTHCMAQGVRICFPCFHCKQDHSKAEHGKQELLACMIGCTLLLVHQCHEL</sequence>
<evidence type="ECO:0000313" key="1">
    <source>
        <dbReference type="EMBL" id="GFH22995.1"/>
    </source>
</evidence>
<gene>
    <name evidence="1" type="ORF">HaLaN_20539</name>
</gene>
<protein>
    <submittedName>
        <fullName evidence="1">Uncharacterized protein</fullName>
    </submittedName>
</protein>
<reference evidence="1 2" key="1">
    <citation type="submission" date="2020-02" db="EMBL/GenBank/DDBJ databases">
        <title>Draft genome sequence of Haematococcus lacustris strain NIES-144.</title>
        <authorList>
            <person name="Morimoto D."/>
            <person name="Nakagawa S."/>
            <person name="Yoshida T."/>
            <person name="Sawayama S."/>
        </authorList>
    </citation>
    <scope>NUCLEOTIDE SEQUENCE [LARGE SCALE GENOMIC DNA]</scope>
    <source>
        <strain evidence="1 2">NIES-144</strain>
    </source>
</reference>
<name>A0A699ZLT0_HAELA</name>
<feature type="non-terminal residue" evidence="1">
    <location>
        <position position="98"/>
    </location>
</feature>